<name>A0A1R3HJP3_COCAP</name>
<dbReference type="EMBL" id="AWWV01011787">
    <property type="protein sequence ID" value="OMO70589.1"/>
    <property type="molecule type" value="Genomic_DNA"/>
</dbReference>
<dbReference type="SUPFAM" id="SSF52540">
    <property type="entry name" value="P-loop containing nucleoside triphosphate hydrolases"/>
    <property type="match status" value="1"/>
</dbReference>
<dbReference type="Pfam" id="PF00931">
    <property type="entry name" value="NB-ARC"/>
    <property type="match status" value="1"/>
</dbReference>
<dbReference type="OrthoDB" id="646178at2759"/>
<dbReference type="InterPro" id="IPR058922">
    <property type="entry name" value="WHD_DRP"/>
</dbReference>
<dbReference type="InterPro" id="IPR027417">
    <property type="entry name" value="P-loop_NTPase"/>
</dbReference>
<evidence type="ECO:0000313" key="6">
    <source>
        <dbReference type="EMBL" id="OMO70589.1"/>
    </source>
</evidence>
<feature type="domain" description="Disease resistance R13L4/SHOC-2-like LRR" evidence="5">
    <location>
        <begin position="323"/>
        <end position="630"/>
    </location>
</feature>
<evidence type="ECO:0000256" key="2">
    <source>
        <dbReference type="ARBA" id="ARBA00022821"/>
    </source>
</evidence>
<evidence type="ECO:0000256" key="1">
    <source>
        <dbReference type="ARBA" id="ARBA00022737"/>
    </source>
</evidence>
<dbReference type="PANTHER" id="PTHR23155:SF1185">
    <property type="entry name" value="DISEASE RESISTANCE RPP8-LIKE PROTEIN 3-RELATED"/>
    <property type="match status" value="1"/>
</dbReference>
<dbReference type="SUPFAM" id="SSF52058">
    <property type="entry name" value="L domain-like"/>
    <property type="match status" value="1"/>
</dbReference>
<sequence>MKSTRENLSLEQMVEKLSAFLEGKKYLIVLDDIWDVGAWRCVQAAFPDNKHGSRVLLTTRNKEVAAEADPRSPPHQPRPLDDETSWELFLKRIGAKESDCSPTMRELGKQIVKICGGLPLAIVLLGGLLSTRDLSYEQWSRVFDCFRWQLKQDQTPCSQILDLSYNDLPHYLKPCFIYLSIFPEDCEIKTRRLIGLWLAEGLVRNRDNLTLEDVVEKYIEELTDRSLLQVTNRIDGKIKACQMHDLIRELAVSKGKDGNFFHICEDTESSPADEVKIRRYVAHSFNNFPSSVDILRSYVKFKENREQQDIALVNFLESGLKKKGFGLLRVLDLEGIYLDNHLSVAPKALGQLIYLRYLGLRHTDGFYFEFSLGNLKNLQTLDVRRSGIDISHQPIWQLLKLRHLFMDGPTRRRGNRRSTIVHPPASSNSSLNLEELRILCWLYIDHDTCIEDGLQKSTQLKELNLFGNLASQGESVIGWLTNLHRLEVLSLWASEGNCLDSLNFTNNKLLYRLHLQGKFAHKLLEAHEFPPNLTTLILNDCCFEEDPMPTLEKLHSLRSLELLRDAYWGEEMVCSSGNFRQLEILKISHIYVENWIVEEGAMPSLKLLELKWCERLKMMPELQHITTLLELKVGCCPLVTRIQKPDGEDWSKIQHIPSVIIIEE</sequence>
<evidence type="ECO:0000259" key="5">
    <source>
        <dbReference type="Pfam" id="PF23598"/>
    </source>
</evidence>
<gene>
    <name evidence="6" type="ORF">CCACVL1_18779</name>
</gene>
<dbReference type="GO" id="GO:0043531">
    <property type="term" value="F:ADP binding"/>
    <property type="evidence" value="ECO:0007669"/>
    <property type="project" value="InterPro"/>
</dbReference>
<dbReference type="Gramene" id="OMO70589">
    <property type="protein sequence ID" value="OMO70589"/>
    <property type="gene ID" value="CCACVL1_18779"/>
</dbReference>
<evidence type="ECO:0000313" key="7">
    <source>
        <dbReference type="Proteomes" id="UP000188268"/>
    </source>
</evidence>
<dbReference type="InterPro" id="IPR032675">
    <property type="entry name" value="LRR_dom_sf"/>
</dbReference>
<organism evidence="6 7">
    <name type="scientific">Corchorus capsularis</name>
    <name type="common">Jute</name>
    <dbReference type="NCBI Taxonomy" id="210143"/>
    <lineage>
        <taxon>Eukaryota</taxon>
        <taxon>Viridiplantae</taxon>
        <taxon>Streptophyta</taxon>
        <taxon>Embryophyta</taxon>
        <taxon>Tracheophyta</taxon>
        <taxon>Spermatophyta</taxon>
        <taxon>Magnoliopsida</taxon>
        <taxon>eudicotyledons</taxon>
        <taxon>Gunneridae</taxon>
        <taxon>Pentapetalae</taxon>
        <taxon>rosids</taxon>
        <taxon>malvids</taxon>
        <taxon>Malvales</taxon>
        <taxon>Malvaceae</taxon>
        <taxon>Grewioideae</taxon>
        <taxon>Apeibeae</taxon>
        <taxon>Corchorus</taxon>
    </lineage>
</organism>
<dbReference type="Pfam" id="PF23559">
    <property type="entry name" value="WHD_DRP"/>
    <property type="match status" value="1"/>
</dbReference>
<dbReference type="InterPro" id="IPR055414">
    <property type="entry name" value="LRR_R13L4/SHOC2-like"/>
</dbReference>
<evidence type="ECO:0000259" key="4">
    <source>
        <dbReference type="Pfam" id="PF23559"/>
    </source>
</evidence>
<proteinExistence type="predicted"/>
<dbReference type="Proteomes" id="UP000188268">
    <property type="component" value="Unassembled WGS sequence"/>
</dbReference>
<dbReference type="GO" id="GO:0098542">
    <property type="term" value="P:defense response to other organism"/>
    <property type="evidence" value="ECO:0007669"/>
    <property type="project" value="TreeGrafter"/>
</dbReference>
<keyword evidence="1" id="KW-0677">Repeat</keyword>
<dbReference type="InterPro" id="IPR042197">
    <property type="entry name" value="Apaf_helical"/>
</dbReference>
<keyword evidence="2" id="KW-0611">Plant defense</keyword>
<comment type="caution">
    <text evidence="6">The sequence shown here is derived from an EMBL/GenBank/DDBJ whole genome shotgun (WGS) entry which is preliminary data.</text>
</comment>
<dbReference type="OMA" id="HELNVIN"/>
<reference evidence="6 7" key="1">
    <citation type="submission" date="2013-09" db="EMBL/GenBank/DDBJ databases">
        <title>Corchorus capsularis genome sequencing.</title>
        <authorList>
            <person name="Alam M."/>
            <person name="Haque M.S."/>
            <person name="Islam M.S."/>
            <person name="Emdad E.M."/>
            <person name="Islam M.M."/>
            <person name="Ahmed B."/>
            <person name="Halim A."/>
            <person name="Hossen Q.M.M."/>
            <person name="Hossain M.Z."/>
            <person name="Ahmed R."/>
            <person name="Khan M.M."/>
            <person name="Islam R."/>
            <person name="Rashid M.M."/>
            <person name="Khan S.A."/>
            <person name="Rahman M.S."/>
            <person name="Alam M."/>
        </authorList>
    </citation>
    <scope>NUCLEOTIDE SEQUENCE [LARGE SCALE GENOMIC DNA]</scope>
    <source>
        <strain evidence="7">cv. CVL-1</strain>
        <tissue evidence="6">Whole seedling</tissue>
    </source>
</reference>
<accession>A0A1R3HJP3</accession>
<dbReference type="Gene3D" id="1.10.10.10">
    <property type="entry name" value="Winged helix-like DNA-binding domain superfamily/Winged helix DNA-binding domain"/>
    <property type="match status" value="1"/>
</dbReference>
<dbReference type="PANTHER" id="PTHR23155">
    <property type="entry name" value="DISEASE RESISTANCE PROTEIN RP"/>
    <property type="match status" value="1"/>
</dbReference>
<protein>
    <submittedName>
        <fullName evidence="6">Disease resistance protein</fullName>
    </submittedName>
</protein>
<dbReference type="Gene3D" id="1.10.8.430">
    <property type="entry name" value="Helical domain of apoptotic protease-activating factors"/>
    <property type="match status" value="1"/>
</dbReference>
<dbReference type="InterPro" id="IPR002182">
    <property type="entry name" value="NB-ARC"/>
</dbReference>
<dbReference type="Gene3D" id="3.40.50.300">
    <property type="entry name" value="P-loop containing nucleotide triphosphate hydrolases"/>
    <property type="match status" value="1"/>
</dbReference>
<dbReference type="Pfam" id="PF23598">
    <property type="entry name" value="LRR_14"/>
    <property type="match status" value="1"/>
</dbReference>
<feature type="domain" description="Disease resistance protein winged helix" evidence="4">
    <location>
        <begin position="181"/>
        <end position="251"/>
    </location>
</feature>
<dbReference type="InterPro" id="IPR036388">
    <property type="entry name" value="WH-like_DNA-bd_sf"/>
</dbReference>
<dbReference type="FunFam" id="1.10.10.10:FF:000322">
    <property type="entry name" value="Probable disease resistance protein At1g63360"/>
    <property type="match status" value="1"/>
</dbReference>
<evidence type="ECO:0000259" key="3">
    <source>
        <dbReference type="Pfam" id="PF00931"/>
    </source>
</evidence>
<feature type="domain" description="NB-ARC" evidence="3">
    <location>
        <begin position="7"/>
        <end position="97"/>
    </location>
</feature>
<dbReference type="PRINTS" id="PR00364">
    <property type="entry name" value="DISEASERSIST"/>
</dbReference>
<dbReference type="AlphaFoldDB" id="A0A1R3HJP3"/>
<keyword evidence="7" id="KW-1185">Reference proteome</keyword>
<dbReference type="InterPro" id="IPR044974">
    <property type="entry name" value="Disease_R_plants"/>
</dbReference>
<dbReference type="Gene3D" id="3.80.10.10">
    <property type="entry name" value="Ribonuclease Inhibitor"/>
    <property type="match status" value="1"/>
</dbReference>